<dbReference type="Proteomes" id="UP000005361">
    <property type="component" value="Chromosome"/>
</dbReference>
<evidence type="ECO:0000313" key="3">
    <source>
        <dbReference type="Proteomes" id="UP000005361"/>
    </source>
</evidence>
<proteinExistence type="predicted"/>
<dbReference type="HOGENOM" id="CLU_2410626_0_0_9"/>
<evidence type="ECO:0000256" key="1">
    <source>
        <dbReference type="SAM" id="Phobius"/>
    </source>
</evidence>
<feature type="transmembrane region" description="Helical" evidence="1">
    <location>
        <begin position="12"/>
        <end position="39"/>
    </location>
</feature>
<gene>
    <name evidence="2" type="ORF">JBW_03647</name>
</gene>
<evidence type="ECO:0000313" key="2">
    <source>
        <dbReference type="EMBL" id="AJQ28984.1"/>
    </source>
</evidence>
<dbReference type="EMBL" id="CP010978">
    <property type="protein sequence ID" value="AJQ28984.1"/>
    <property type="molecule type" value="Genomic_DNA"/>
</dbReference>
<accession>I8TNX4</accession>
<keyword evidence="1" id="KW-1133">Transmembrane helix</keyword>
<name>I8TNX4_9FIRM</name>
<keyword evidence="1" id="KW-0812">Transmembrane</keyword>
<dbReference type="AlphaFoldDB" id="I8TNX4"/>
<dbReference type="STRING" id="1192197.JBW_03647"/>
<dbReference type="KEGG" id="pft:JBW_03647"/>
<keyword evidence="1" id="KW-0472">Membrane</keyword>
<reference evidence="3" key="2">
    <citation type="submission" date="2015-02" db="EMBL/GenBank/DDBJ databases">
        <title>Complete Genome Sequence of Pelosinus fermentans JBW45.</title>
        <authorList>
            <person name="De Leon K.B."/>
            <person name="Utturkar S.M."/>
            <person name="Camilleri L.B."/>
            <person name="Arkin A.P."/>
            <person name="Fields M.W."/>
            <person name="Brown S.D."/>
            <person name="Wall J.D."/>
        </authorList>
    </citation>
    <scope>NUCLEOTIDE SEQUENCE [LARGE SCALE GENOMIC DNA]</scope>
    <source>
        <strain evidence="3">JBW45</strain>
    </source>
</reference>
<dbReference type="RefSeq" id="WP_007960592.1">
    <property type="nucleotide sequence ID" value="NZ_CP010978.1"/>
</dbReference>
<sequence length="92" mass="10626" precursor="true">MWSKIKKFTISMSIQLTIFYIGILFCILFIMSFFTVWGIQYIMFMQAENDIISSANNITSYLAAGHPLDQQLLSENFLASDVILRIYVNKVT</sequence>
<reference evidence="2 3" key="1">
    <citation type="journal article" date="2015" name="Genome Announc.">
        <title>Complete Genome Sequence of Pelosinus fermentans JBW45, a Member of a Remarkably Competitive Group of Negativicutes in the Firmicutes Phylum.</title>
        <authorList>
            <person name="De Leon K.B."/>
            <person name="Utturkar S.M."/>
            <person name="Camilleri L.B."/>
            <person name="Elias D.A."/>
            <person name="Arkin A.P."/>
            <person name="Fields M.W."/>
            <person name="Brown S.D."/>
            <person name="Wall J.D."/>
        </authorList>
    </citation>
    <scope>NUCLEOTIDE SEQUENCE [LARGE SCALE GENOMIC DNA]</scope>
    <source>
        <strain evidence="2 3">JBW45</strain>
    </source>
</reference>
<protein>
    <submittedName>
        <fullName evidence="2">Uncharacterized protein</fullName>
    </submittedName>
</protein>
<organism evidence="2 3">
    <name type="scientific">Pelosinus fermentans JBW45</name>
    <dbReference type="NCBI Taxonomy" id="1192197"/>
    <lineage>
        <taxon>Bacteria</taxon>
        <taxon>Bacillati</taxon>
        <taxon>Bacillota</taxon>
        <taxon>Negativicutes</taxon>
        <taxon>Selenomonadales</taxon>
        <taxon>Sporomusaceae</taxon>
        <taxon>Pelosinus</taxon>
    </lineage>
</organism>